<protein>
    <submittedName>
        <fullName evidence="2">Uncharacterized protein</fullName>
    </submittedName>
</protein>
<dbReference type="Proteomes" id="UP000005755">
    <property type="component" value="Unassembled WGS sequence"/>
</dbReference>
<feature type="region of interest" description="Disordered" evidence="1">
    <location>
        <begin position="97"/>
        <end position="116"/>
    </location>
</feature>
<gene>
    <name evidence="2" type="ORF">HCCG_00087</name>
</gene>
<organism evidence="2 3">
    <name type="scientific">Helicobacter cinaedi CCUG 18818 = ATCC BAA-847</name>
    <dbReference type="NCBI Taxonomy" id="537971"/>
    <lineage>
        <taxon>Bacteria</taxon>
        <taxon>Pseudomonadati</taxon>
        <taxon>Campylobacterota</taxon>
        <taxon>Epsilonproteobacteria</taxon>
        <taxon>Campylobacterales</taxon>
        <taxon>Helicobacteraceae</taxon>
        <taxon>Helicobacter</taxon>
    </lineage>
</organism>
<evidence type="ECO:0000313" key="2">
    <source>
        <dbReference type="EMBL" id="EFR45541.1"/>
    </source>
</evidence>
<accession>A0ABN0B802</accession>
<evidence type="ECO:0000313" key="3">
    <source>
        <dbReference type="Proteomes" id="UP000005755"/>
    </source>
</evidence>
<name>A0ABN0B802_9HELI</name>
<proteinExistence type="predicted"/>
<keyword evidence="3" id="KW-1185">Reference proteome</keyword>
<reference evidence="3" key="1">
    <citation type="journal article" date="2014" name="Genome Announc.">
        <title>Draft genome sequences of six enterohepatic helicobacter species isolated from humans and one from rhesus macaques.</title>
        <authorList>
            <person name="Shen Z."/>
            <person name="Sheh A."/>
            <person name="Young S.K."/>
            <person name="Abouelliel A."/>
            <person name="Ward D.V."/>
            <person name="Earl A.M."/>
            <person name="Fox J.G."/>
        </authorList>
    </citation>
    <scope>NUCLEOTIDE SEQUENCE [LARGE SCALE GENOMIC DNA]</scope>
    <source>
        <strain evidence="3">CCUG 18818</strain>
    </source>
</reference>
<evidence type="ECO:0000256" key="1">
    <source>
        <dbReference type="SAM" id="MobiDB-lite"/>
    </source>
</evidence>
<dbReference type="EMBL" id="DS990391">
    <property type="protein sequence ID" value="EFR45541.1"/>
    <property type="molecule type" value="Genomic_DNA"/>
</dbReference>
<sequence>MSMALIHGIVSHITATNGAEILGAATGGNGQTVDYNNIVHGEAYFRYMAEQATLAADIGTAAMFMIPMVIATGQVKLLGSALGGAVTGHAPNATMQSAGAEMAKANDAENRGGGGR</sequence>